<gene>
    <name evidence="8" type="ORF">EJ05DRAFT_477704</name>
</gene>
<dbReference type="CDD" id="cd05831">
    <property type="entry name" value="Ribosomal_P1"/>
    <property type="match status" value="1"/>
</dbReference>
<dbReference type="Pfam" id="PF00428">
    <property type="entry name" value="Ribosomal_60s"/>
    <property type="match status" value="1"/>
</dbReference>
<comment type="similarity">
    <text evidence="2">Belongs to the eukaryotic ribosomal protein P1/P2 family.</text>
</comment>
<dbReference type="EMBL" id="ML996575">
    <property type="protein sequence ID" value="KAF2756588.1"/>
    <property type="molecule type" value="Genomic_DNA"/>
</dbReference>
<dbReference type="PANTHER" id="PTHR45696">
    <property type="entry name" value="60S ACIDIC RIBOSOMAL PROTEIN P1"/>
    <property type="match status" value="1"/>
</dbReference>
<evidence type="ECO:0000313" key="9">
    <source>
        <dbReference type="Proteomes" id="UP000799437"/>
    </source>
</evidence>
<dbReference type="Proteomes" id="UP000799437">
    <property type="component" value="Unassembled WGS sequence"/>
</dbReference>
<dbReference type="FunFam" id="1.10.10.1410:FF:000001">
    <property type="entry name" value="60S acidic ribosomal protein P1"/>
    <property type="match status" value="1"/>
</dbReference>
<dbReference type="GO" id="GO:0002181">
    <property type="term" value="P:cytoplasmic translation"/>
    <property type="evidence" value="ECO:0007669"/>
    <property type="project" value="TreeGrafter"/>
</dbReference>
<dbReference type="Gene3D" id="1.10.10.1410">
    <property type="match status" value="1"/>
</dbReference>
<dbReference type="GeneID" id="54485349"/>
<dbReference type="GO" id="GO:0043021">
    <property type="term" value="F:ribonucleoprotein complex binding"/>
    <property type="evidence" value="ECO:0007669"/>
    <property type="project" value="TreeGrafter"/>
</dbReference>
<dbReference type="RefSeq" id="XP_033599039.1">
    <property type="nucleotide sequence ID" value="XM_033744295.1"/>
</dbReference>
<accession>A0A6A6W0Z8</accession>
<evidence type="ECO:0000256" key="2">
    <source>
        <dbReference type="ARBA" id="ARBA00005436"/>
    </source>
</evidence>
<evidence type="ECO:0000256" key="3">
    <source>
        <dbReference type="ARBA" id="ARBA00011266"/>
    </source>
</evidence>
<organism evidence="8 9">
    <name type="scientific">Pseudovirgaria hyperparasitica</name>
    <dbReference type="NCBI Taxonomy" id="470096"/>
    <lineage>
        <taxon>Eukaryota</taxon>
        <taxon>Fungi</taxon>
        <taxon>Dikarya</taxon>
        <taxon>Ascomycota</taxon>
        <taxon>Pezizomycotina</taxon>
        <taxon>Dothideomycetes</taxon>
        <taxon>Dothideomycetes incertae sedis</taxon>
        <taxon>Acrospermales</taxon>
        <taxon>Acrospermaceae</taxon>
        <taxon>Pseudovirgaria</taxon>
    </lineage>
</organism>
<evidence type="ECO:0000256" key="5">
    <source>
        <dbReference type="ARBA" id="ARBA00023274"/>
    </source>
</evidence>
<reference evidence="8" key="1">
    <citation type="journal article" date="2020" name="Stud. Mycol.">
        <title>101 Dothideomycetes genomes: a test case for predicting lifestyles and emergence of pathogens.</title>
        <authorList>
            <person name="Haridas S."/>
            <person name="Albert R."/>
            <person name="Binder M."/>
            <person name="Bloem J."/>
            <person name="Labutti K."/>
            <person name="Salamov A."/>
            <person name="Andreopoulos B."/>
            <person name="Baker S."/>
            <person name="Barry K."/>
            <person name="Bills G."/>
            <person name="Bluhm B."/>
            <person name="Cannon C."/>
            <person name="Castanera R."/>
            <person name="Culley D."/>
            <person name="Daum C."/>
            <person name="Ezra D."/>
            <person name="Gonzalez J."/>
            <person name="Henrissat B."/>
            <person name="Kuo A."/>
            <person name="Liang C."/>
            <person name="Lipzen A."/>
            <person name="Lutzoni F."/>
            <person name="Magnuson J."/>
            <person name="Mondo S."/>
            <person name="Nolan M."/>
            <person name="Ohm R."/>
            <person name="Pangilinan J."/>
            <person name="Park H.-J."/>
            <person name="Ramirez L."/>
            <person name="Alfaro M."/>
            <person name="Sun H."/>
            <person name="Tritt A."/>
            <person name="Yoshinaga Y."/>
            <person name="Zwiers L.-H."/>
            <person name="Turgeon B."/>
            <person name="Goodwin S."/>
            <person name="Spatafora J."/>
            <person name="Crous P."/>
            <person name="Grigoriev I."/>
        </authorList>
    </citation>
    <scope>NUCLEOTIDE SEQUENCE</scope>
    <source>
        <strain evidence="8">CBS 121739</strain>
    </source>
</reference>
<dbReference type="GO" id="GO:0003735">
    <property type="term" value="F:structural constituent of ribosome"/>
    <property type="evidence" value="ECO:0007669"/>
    <property type="project" value="TreeGrafter"/>
</dbReference>
<keyword evidence="5" id="KW-0687">Ribonucleoprotein</keyword>
<dbReference type="OrthoDB" id="2194681at2759"/>
<protein>
    <recommendedName>
        <fullName evidence="6">Large ribosomal subunit protein P1</fullName>
    </recommendedName>
    <alternativeName>
        <fullName evidence="7">60S acidic ribosomal protein P1</fullName>
    </alternativeName>
</protein>
<evidence type="ECO:0000256" key="1">
    <source>
        <dbReference type="ARBA" id="ARBA00003362"/>
    </source>
</evidence>
<dbReference type="GO" id="GO:0030295">
    <property type="term" value="F:protein kinase activator activity"/>
    <property type="evidence" value="ECO:0007669"/>
    <property type="project" value="TreeGrafter"/>
</dbReference>
<evidence type="ECO:0000256" key="4">
    <source>
        <dbReference type="ARBA" id="ARBA00022980"/>
    </source>
</evidence>
<dbReference type="GO" id="GO:0022625">
    <property type="term" value="C:cytosolic large ribosomal subunit"/>
    <property type="evidence" value="ECO:0007669"/>
    <property type="project" value="TreeGrafter"/>
</dbReference>
<dbReference type="PANTHER" id="PTHR45696:SF10">
    <property type="entry name" value="LARGE RIBOSOMAL SUBUNIT PROTEIN P1"/>
    <property type="match status" value="1"/>
</dbReference>
<comment type="subunit">
    <text evidence="3">P1 and P2 exist as dimers at the large ribosomal subunit.</text>
</comment>
<name>A0A6A6W0Z8_9PEZI</name>
<sequence length="116" mass="12381">MFTQSDHTLAAAYASLILADENIEITPDKLQTILKAAGIDIEPIWSMIMAKALYGKNVKEIVTTLGVKDPDNGGTAGAMKDTAEVIGEKNEGDEGVDCAGRINESDDEEGMFDLFG</sequence>
<dbReference type="InterPro" id="IPR038716">
    <property type="entry name" value="P1/P2_N_sf"/>
</dbReference>
<dbReference type="AlphaFoldDB" id="A0A6A6W0Z8"/>
<proteinExistence type="inferred from homology"/>
<evidence type="ECO:0000256" key="6">
    <source>
        <dbReference type="ARBA" id="ARBA00041116"/>
    </source>
</evidence>
<evidence type="ECO:0000256" key="7">
    <source>
        <dbReference type="ARBA" id="ARBA00042918"/>
    </source>
</evidence>
<keyword evidence="4" id="KW-0689">Ribosomal protein</keyword>
<comment type="function">
    <text evidence="1">Plays an important role in the elongation step of protein synthesis.</text>
</comment>
<evidence type="ECO:0000313" key="8">
    <source>
        <dbReference type="EMBL" id="KAF2756588.1"/>
    </source>
</evidence>
<keyword evidence="9" id="KW-1185">Reference proteome</keyword>